<name>A0A369KAL4_HYPMA</name>
<accession>A0A369KAL4</accession>
<keyword evidence="1" id="KW-1133">Transmembrane helix</keyword>
<protein>
    <submittedName>
        <fullName evidence="2">Uncharacterized protein</fullName>
    </submittedName>
</protein>
<dbReference type="AlphaFoldDB" id="A0A369KAL4"/>
<evidence type="ECO:0000313" key="3">
    <source>
        <dbReference type="Proteomes" id="UP000076154"/>
    </source>
</evidence>
<comment type="caution">
    <text evidence="2">The sequence shown here is derived from an EMBL/GenBank/DDBJ whole genome shotgun (WGS) entry which is preliminary data.</text>
</comment>
<feature type="transmembrane region" description="Helical" evidence="1">
    <location>
        <begin position="235"/>
        <end position="253"/>
    </location>
</feature>
<proteinExistence type="predicted"/>
<dbReference type="EMBL" id="LUEZ02000004">
    <property type="protein sequence ID" value="RDB30632.1"/>
    <property type="molecule type" value="Genomic_DNA"/>
</dbReference>
<reference evidence="2" key="1">
    <citation type="submission" date="2018-04" db="EMBL/GenBank/DDBJ databases">
        <title>Whole genome sequencing of Hypsizygus marmoreus.</title>
        <authorList>
            <person name="Choi I.-G."/>
            <person name="Min B."/>
            <person name="Kim J.-G."/>
            <person name="Kim S."/>
            <person name="Oh Y.-L."/>
            <person name="Kong W.-S."/>
            <person name="Park H."/>
            <person name="Jeong J."/>
            <person name="Song E.-S."/>
        </authorList>
    </citation>
    <scope>NUCLEOTIDE SEQUENCE [LARGE SCALE GENOMIC DNA]</scope>
    <source>
        <strain evidence="2">51987-8</strain>
    </source>
</reference>
<keyword evidence="3" id="KW-1185">Reference proteome</keyword>
<evidence type="ECO:0000313" key="2">
    <source>
        <dbReference type="EMBL" id="RDB30632.1"/>
    </source>
</evidence>
<gene>
    <name evidence="2" type="ORF">Hypma_005810</name>
</gene>
<dbReference type="Proteomes" id="UP000076154">
    <property type="component" value="Unassembled WGS sequence"/>
</dbReference>
<organism evidence="2 3">
    <name type="scientific">Hypsizygus marmoreus</name>
    <name type="common">White beech mushroom</name>
    <name type="synonym">Agaricus marmoreus</name>
    <dbReference type="NCBI Taxonomy" id="39966"/>
    <lineage>
        <taxon>Eukaryota</taxon>
        <taxon>Fungi</taxon>
        <taxon>Dikarya</taxon>
        <taxon>Basidiomycota</taxon>
        <taxon>Agaricomycotina</taxon>
        <taxon>Agaricomycetes</taxon>
        <taxon>Agaricomycetidae</taxon>
        <taxon>Agaricales</taxon>
        <taxon>Tricholomatineae</taxon>
        <taxon>Lyophyllaceae</taxon>
        <taxon>Hypsizygus</taxon>
    </lineage>
</organism>
<dbReference type="InParanoid" id="A0A369KAL4"/>
<keyword evidence="1" id="KW-0812">Transmembrane</keyword>
<keyword evidence="1" id="KW-0472">Membrane</keyword>
<sequence length="254" mass="28410">MYERRSRRLEVVFSELNLAVDALQAAFGRPISHLVFLDQLPQRRTTEAGKVSLALPHDLSQWAKVCRDLSSQTTGRESLCEIAISHITQLRCFLLERTKEGNVNVDLDPRVLSMDLETAVDSARKTCNDLLSVLYTISGDVPAFHPQGTGAEENMIHNAIRIAKHKAEILDRWEVAELESIIQHLIVLQKVLLKTLPSTNAVIRLLGEETCVQQATLDVELKRSACVTIPPCSSYRLLLLFLSVVTLLFLIIAC</sequence>
<evidence type="ECO:0000256" key="1">
    <source>
        <dbReference type="SAM" id="Phobius"/>
    </source>
</evidence>